<evidence type="ECO:0000256" key="5">
    <source>
        <dbReference type="ARBA" id="ARBA00022801"/>
    </source>
</evidence>
<keyword evidence="8" id="KW-0539">Nucleus</keyword>
<evidence type="ECO:0000313" key="14">
    <source>
        <dbReference type="EMBL" id="KAL2339750.1"/>
    </source>
</evidence>
<dbReference type="SUPFAM" id="SSF48150">
    <property type="entry name" value="DNA-glycosylase"/>
    <property type="match status" value="1"/>
</dbReference>
<dbReference type="FunFam" id="1.10.1670.10:FF:000005">
    <property type="entry name" value="N-glycosylase/DNA lyase OGG1"/>
    <property type="match status" value="1"/>
</dbReference>
<evidence type="ECO:0000256" key="7">
    <source>
        <dbReference type="ARBA" id="ARBA00023239"/>
    </source>
</evidence>
<keyword evidence="5" id="KW-0378">Hydrolase</keyword>
<dbReference type="Gene3D" id="1.10.1670.10">
    <property type="entry name" value="Helix-hairpin-Helix base-excision DNA repair enzymes (C-terminal)"/>
    <property type="match status" value="1"/>
</dbReference>
<dbReference type="GO" id="GO:0019104">
    <property type="term" value="F:DNA N-glycosylase activity"/>
    <property type="evidence" value="ECO:0007669"/>
    <property type="project" value="UniProtKB-ARBA"/>
</dbReference>
<evidence type="ECO:0000256" key="11">
    <source>
        <dbReference type="ARBA" id="ARBA00044632"/>
    </source>
</evidence>
<evidence type="ECO:0000256" key="3">
    <source>
        <dbReference type="ARBA" id="ARBA00012720"/>
    </source>
</evidence>
<gene>
    <name evidence="14" type="ORF">Fmac_007690</name>
</gene>
<feature type="compositionally biased region" description="Polar residues" evidence="12">
    <location>
        <begin position="37"/>
        <end position="47"/>
    </location>
</feature>
<accession>A0ABD1MV98</accession>
<feature type="domain" description="HhH-GPD" evidence="13">
    <location>
        <begin position="174"/>
        <end position="347"/>
    </location>
</feature>
<sequence>MKSLHLRAIHVPSTAMKKRKRSPKLLPPPPSTPPTPQTQARHSISTAKAQAQAQYWAPLNLPREELSLPLTFPTGQTFRWKNTAPSQYTGVVASHLVSLKHLQNGDVSYRLHSHSHSDTAKAALLDFLNATVSLADLWKAFSASDDRFAELARHLRGARVLRQDPLECLIQFLCSSNNNIGRITKMVNYVSSLGTHVGDVGGFQFHAFPTLEQLSSLSEQQLRDAGFGYRAKYVIGTVNALQSKPGGGEEWLRSLRKLDLPDVISALSTLPGVGPKVAACVALFSLDQHHAVPVDTHVWRIATKYLLPELAGSQLTPKLCDRVAEAFVSKYGKYAGWAQTLLFIAELPSQKAILPSHLQTIKQPNSAKMGDGEEVG</sequence>
<comment type="similarity">
    <text evidence="2">Belongs to the type-1 OGG1 family.</text>
</comment>
<keyword evidence="10" id="KW-0326">Glycosidase</keyword>
<comment type="catalytic activity">
    <reaction evidence="11">
        <text>2'-deoxyribonucleotide-(2'-deoxyribose 5'-phosphate)-2'-deoxyribonucleotide-DNA = a 3'-end 2'-deoxyribonucleotide-(2,3-dehydro-2,3-deoxyribose 5'-phosphate)-DNA + a 5'-end 5'-phospho-2'-deoxyribonucleoside-DNA + H(+)</text>
        <dbReference type="Rhea" id="RHEA:66592"/>
        <dbReference type="Rhea" id="RHEA-COMP:13180"/>
        <dbReference type="Rhea" id="RHEA-COMP:16897"/>
        <dbReference type="Rhea" id="RHEA-COMP:17067"/>
        <dbReference type="ChEBI" id="CHEBI:15378"/>
        <dbReference type="ChEBI" id="CHEBI:136412"/>
        <dbReference type="ChEBI" id="CHEBI:157695"/>
        <dbReference type="ChEBI" id="CHEBI:167181"/>
        <dbReference type="EC" id="4.2.99.18"/>
    </reaction>
</comment>
<dbReference type="CDD" id="cd00056">
    <property type="entry name" value="ENDO3c"/>
    <property type="match status" value="1"/>
</dbReference>
<dbReference type="InterPro" id="IPR012904">
    <property type="entry name" value="OGG_N"/>
</dbReference>
<keyword evidence="9" id="KW-0511">Multifunctional enzyme</keyword>
<dbReference type="GO" id="GO:0006281">
    <property type="term" value="P:DNA repair"/>
    <property type="evidence" value="ECO:0007669"/>
    <property type="project" value="UniProtKB-KW"/>
</dbReference>
<evidence type="ECO:0000256" key="9">
    <source>
        <dbReference type="ARBA" id="ARBA00023268"/>
    </source>
</evidence>
<dbReference type="InterPro" id="IPR011257">
    <property type="entry name" value="DNA_glycosylase"/>
</dbReference>
<dbReference type="EC" id="4.2.99.18" evidence="3"/>
<proteinExistence type="inferred from homology"/>
<evidence type="ECO:0000256" key="6">
    <source>
        <dbReference type="ARBA" id="ARBA00023204"/>
    </source>
</evidence>
<dbReference type="GO" id="GO:0140078">
    <property type="term" value="F:class I DNA-(apurinic or apyrimidinic site) endonuclease activity"/>
    <property type="evidence" value="ECO:0007669"/>
    <property type="project" value="UniProtKB-EC"/>
</dbReference>
<evidence type="ECO:0000256" key="12">
    <source>
        <dbReference type="SAM" id="MobiDB-lite"/>
    </source>
</evidence>
<dbReference type="PANTHER" id="PTHR10242">
    <property type="entry name" value="8-OXOGUANINE DNA GLYCOSYLASE"/>
    <property type="match status" value="1"/>
</dbReference>
<dbReference type="InterPro" id="IPR023170">
    <property type="entry name" value="HhH_base_excis_C"/>
</dbReference>
<evidence type="ECO:0000256" key="2">
    <source>
        <dbReference type="ARBA" id="ARBA00010679"/>
    </source>
</evidence>
<name>A0ABD1MV98_9FABA</name>
<dbReference type="FunFam" id="1.10.340.30:FF:000012">
    <property type="entry name" value="N-glycosylase/DNA lyase"/>
    <property type="match status" value="1"/>
</dbReference>
<dbReference type="PANTHER" id="PTHR10242:SF2">
    <property type="entry name" value="N-GLYCOSYLASE_DNA LYASE"/>
    <property type="match status" value="1"/>
</dbReference>
<dbReference type="GO" id="GO:0005634">
    <property type="term" value="C:nucleus"/>
    <property type="evidence" value="ECO:0007669"/>
    <property type="project" value="UniProtKB-SubCell"/>
</dbReference>
<reference evidence="14 15" key="1">
    <citation type="submission" date="2024-08" db="EMBL/GenBank/DDBJ databases">
        <title>Insights into the chromosomal genome structure of Flemingia macrophylla.</title>
        <authorList>
            <person name="Ding Y."/>
            <person name="Zhao Y."/>
            <person name="Bi W."/>
            <person name="Wu M."/>
            <person name="Zhao G."/>
            <person name="Gong Y."/>
            <person name="Li W."/>
            <person name="Zhang P."/>
        </authorList>
    </citation>
    <scope>NUCLEOTIDE SEQUENCE [LARGE SCALE GENOMIC DNA]</scope>
    <source>
        <strain evidence="14">DYQJB</strain>
        <tissue evidence="14">Leaf</tissue>
    </source>
</reference>
<dbReference type="AlphaFoldDB" id="A0ABD1MV98"/>
<evidence type="ECO:0000256" key="1">
    <source>
        <dbReference type="ARBA" id="ARBA00004123"/>
    </source>
</evidence>
<evidence type="ECO:0000256" key="10">
    <source>
        <dbReference type="ARBA" id="ARBA00023295"/>
    </source>
</evidence>
<dbReference type="Pfam" id="PF00730">
    <property type="entry name" value="HhH-GPD"/>
    <property type="match status" value="1"/>
</dbReference>
<evidence type="ECO:0000256" key="8">
    <source>
        <dbReference type="ARBA" id="ARBA00023242"/>
    </source>
</evidence>
<keyword evidence="4" id="KW-0227">DNA damage</keyword>
<evidence type="ECO:0000259" key="13">
    <source>
        <dbReference type="SMART" id="SM00478"/>
    </source>
</evidence>
<dbReference type="Proteomes" id="UP001603857">
    <property type="component" value="Unassembled WGS sequence"/>
</dbReference>
<feature type="compositionally biased region" description="Pro residues" evidence="12">
    <location>
        <begin position="25"/>
        <end position="36"/>
    </location>
</feature>
<keyword evidence="15" id="KW-1185">Reference proteome</keyword>
<keyword evidence="7" id="KW-0456">Lyase</keyword>
<dbReference type="EMBL" id="JBGMDY010000003">
    <property type="protein sequence ID" value="KAL2339750.1"/>
    <property type="molecule type" value="Genomic_DNA"/>
</dbReference>
<dbReference type="InterPro" id="IPR003265">
    <property type="entry name" value="HhH-GPD_domain"/>
</dbReference>
<protein>
    <recommendedName>
        <fullName evidence="3">DNA-(apurinic or apyrimidinic site) lyase</fullName>
        <ecNumber evidence="3">4.2.99.18</ecNumber>
    </recommendedName>
</protein>
<keyword evidence="6" id="KW-0234">DNA repair</keyword>
<dbReference type="InterPro" id="IPR052054">
    <property type="entry name" value="Oxidative_DNA_repair_enzyme"/>
</dbReference>
<dbReference type="Pfam" id="PF07934">
    <property type="entry name" value="OGG_N"/>
    <property type="match status" value="1"/>
</dbReference>
<evidence type="ECO:0000313" key="15">
    <source>
        <dbReference type="Proteomes" id="UP001603857"/>
    </source>
</evidence>
<dbReference type="Gene3D" id="1.10.340.30">
    <property type="entry name" value="Hypothetical protein, domain 2"/>
    <property type="match status" value="1"/>
</dbReference>
<dbReference type="Gene3D" id="3.30.310.40">
    <property type="match status" value="1"/>
</dbReference>
<evidence type="ECO:0000256" key="4">
    <source>
        <dbReference type="ARBA" id="ARBA00022763"/>
    </source>
</evidence>
<feature type="region of interest" description="Disordered" evidence="12">
    <location>
        <begin position="1"/>
        <end position="47"/>
    </location>
</feature>
<dbReference type="SMART" id="SM00478">
    <property type="entry name" value="ENDO3c"/>
    <property type="match status" value="1"/>
</dbReference>
<comment type="subcellular location">
    <subcellularLocation>
        <location evidence="1">Nucleus</location>
    </subcellularLocation>
</comment>
<comment type="caution">
    <text evidence="14">The sequence shown here is derived from an EMBL/GenBank/DDBJ whole genome shotgun (WGS) entry which is preliminary data.</text>
</comment>
<organism evidence="14 15">
    <name type="scientific">Flemingia macrophylla</name>
    <dbReference type="NCBI Taxonomy" id="520843"/>
    <lineage>
        <taxon>Eukaryota</taxon>
        <taxon>Viridiplantae</taxon>
        <taxon>Streptophyta</taxon>
        <taxon>Embryophyta</taxon>
        <taxon>Tracheophyta</taxon>
        <taxon>Spermatophyta</taxon>
        <taxon>Magnoliopsida</taxon>
        <taxon>eudicotyledons</taxon>
        <taxon>Gunneridae</taxon>
        <taxon>Pentapetalae</taxon>
        <taxon>rosids</taxon>
        <taxon>fabids</taxon>
        <taxon>Fabales</taxon>
        <taxon>Fabaceae</taxon>
        <taxon>Papilionoideae</taxon>
        <taxon>50 kb inversion clade</taxon>
        <taxon>NPAAA clade</taxon>
        <taxon>indigoferoid/millettioid clade</taxon>
        <taxon>Phaseoleae</taxon>
        <taxon>Flemingia</taxon>
    </lineage>
</organism>
<dbReference type="SUPFAM" id="SSF55945">
    <property type="entry name" value="TATA-box binding protein-like"/>
    <property type="match status" value="1"/>
</dbReference>